<feature type="compositionally biased region" description="Polar residues" evidence="1">
    <location>
        <begin position="287"/>
        <end position="297"/>
    </location>
</feature>
<dbReference type="AlphaFoldDB" id="A0AAV0YMF8"/>
<dbReference type="AntiFam" id="ANF00034">
    <property type="entry name" value="Antisense to 5.8S rRNA"/>
</dbReference>
<feature type="region of interest" description="Disordered" evidence="1">
    <location>
        <begin position="276"/>
        <end position="297"/>
    </location>
</feature>
<gene>
    <name evidence="2" type="ORF">VFH_I255080</name>
</gene>
<organism evidence="2 3">
    <name type="scientific">Vicia faba</name>
    <name type="common">Broad bean</name>
    <name type="synonym">Faba vulgaris</name>
    <dbReference type="NCBI Taxonomy" id="3906"/>
    <lineage>
        <taxon>Eukaryota</taxon>
        <taxon>Viridiplantae</taxon>
        <taxon>Streptophyta</taxon>
        <taxon>Embryophyta</taxon>
        <taxon>Tracheophyta</taxon>
        <taxon>Spermatophyta</taxon>
        <taxon>Magnoliopsida</taxon>
        <taxon>eudicotyledons</taxon>
        <taxon>Gunneridae</taxon>
        <taxon>Pentapetalae</taxon>
        <taxon>rosids</taxon>
        <taxon>fabids</taxon>
        <taxon>Fabales</taxon>
        <taxon>Fabaceae</taxon>
        <taxon>Papilionoideae</taxon>
        <taxon>50 kb inversion clade</taxon>
        <taxon>NPAAA clade</taxon>
        <taxon>Hologalegina</taxon>
        <taxon>IRL clade</taxon>
        <taxon>Fabeae</taxon>
        <taxon>Vicia</taxon>
    </lineage>
</organism>
<keyword evidence="3" id="KW-1185">Reference proteome</keyword>
<proteinExistence type="predicted"/>
<accession>A0AAV0YMF8</accession>
<dbReference type="Proteomes" id="UP001157006">
    <property type="component" value="Chromosome 1L"/>
</dbReference>
<protein>
    <submittedName>
        <fullName evidence="2">Uncharacterized protein</fullName>
    </submittedName>
</protein>
<evidence type="ECO:0000256" key="1">
    <source>
        <dbReference type="SAM" id="MobiDB-lite"/>
    </source>
</evidence>
<evidence type="ECO:0000313" key="2">
    <source>
        <dbReference type="EMBL" id="CAI8586448.1"/>
    </source>
</evidence>
<name>A0AAV0YMF8_VICFA</name>
<sequence>MGSPQADARSTQVPKNTETACAAVHNRDNDVSVSISTTQAWATITIRVSRYPESIGRPALTVPHPTQTHHRPLSPSLPIILITLGLSFQSPFHLSLAGCIPKQPDSPTAPRGVIGFKNNGALTLSGAPFQGTWARSSAEDASPNYNSNAEDDRFSWGLIPVATPNLRSHHEHLEMHMGRRSLKLMESGATCVQRLDGSRNFVMHTKYRISLRSSSMQEPRYPLTRVILYHVSKHNPHENCLWCHAGIDNDPSAGSPTETLLRLLLLLNDKVQWTSHNIAGNGPPTSPQSKHFTGPSS</sequence>
<dbReference type="PANTHER" id="PTHR33205:SF1">
    <property type="entry name" value="TRANSMEMBRANE PROTEIN"/>
    <property type="match status" value="1"/>
</dbReference>
<reference evidence="2 3" key="1">
    <citation type="submission" date="2023-01" db="EMBL/GenBank/DDBJ databases">
        <authorList>
            <person name="Kreplak J."/>
        </authorList>
    </citation>
    <scope>NUCLEOTIDE SEQUENCE [LARGE SCALE GENOMIC DNA]</scope>
</reference>
<dbReference type="EMBL" id="OX451736">
    <property type="protein sequence ID" value="CAI8586448.1"/>
    <property type="molecule type" value="Genomic_DNA"/>
</dbReference>
<evidence type="ECO:0000313" key="3">
    <source>
        <dbReference type="Proteomes" id="UP001157006"/>
    </source>
</evidence>
<dbReference type="PANTHER" id="PTHR33205">
    <property type="entry name" value="TRANSMEMBRANE PROTEIN"/>
    <property type="match status" value="1"/>
</dbReference>